<sequence>MEKKGGIVLKFYFEKAYDSMDHKFLDLCLEGMGFGERWRGWMHNVIASPMISTLINGSPSKEFGVGRGLRQGDPLSPFLLNIVVEALNRMPLKAMDQNLFKVKVGKGNSNVDRWAELFRCKTASILIKYLGLPLGGRPSSVSFWEPMLDKIHARLALWKMRFLLKAGRLVLIKLVLSSLPMYFMSVFKIPISVALAMEKLQRDFFWGVKDEKKGIHWVDWPTLCKSKRNGGLGIGRIQDKGDALLAKWVWRFGIEEGKLWRR</sequence>
<dbReference type="AlphaFoldDB" id="A0AAE0ADI5"/>
<evidence type="ECO:0000259" key="1">
    <source>
        <dbReference type="Pfam" id="PF00078"/>
    </source>
</evidence>
<evidence type="ECO:0000313" key="2">
    <source>
        <dbReference type="EMBL" id="KAK3211814.1"/>
    </source>
</evidence>
<feature type="domain" description="Reverse transcriptase" evidence="1">
    <location>
        <begin position="4"/>
        <end position="93"/>
    </location>
</feature>
<protein>
    <recommendedName>
        <fullName evidence="1">Reverse transcriptase domain-containing protein</fullName>
    </recommendedName>
</protein>
<feature type="non-terminal residue" evidence="2">
    <location>
        <position position="1"/>
    </location>
</feature>
<accession>A0AAE0ADI5</accession>
<dbReference type="PANTHER" id="PTHR33116">
    <property type="entry name" value="REVERSE TRANSCRIPTASE ZINC-BINDING DOMAIN-CONTAINING PROTEIN-RELATED-RELATED"/>
    <property type="match status" value="1"/>
</dbReference>
<evidence type="ECO:0000313" key="3">
    <source>
        <dbReference type="Proteomes" id="UP001281410"/>
    </source>
</evidence>
<proteinExistence type="predicted"/>
<reference evidence="2" key="1">
    <citation type="journal article" date="2023" name="Plant J.">
        <title>Genome sequences and population genomics provide insights into the demographic history, inbreeding, and mutation load of two 'living fossil' tree species of Dipteronia.</title>
        <authorList>
            <person name="Feng Y."/>
            <person name="Comes H.P."/>
            <person name="Chen J."/>
            <person name="Zhu S."/>
            <person name="Lu R."/>
            <person name="Zhang X."/>
            <person name="Li P."/>
            <person name="Qiu J."/>
            <person name="Olsen K.M."/>
            <person name="Qiu Y."/>
        </authorList>
    </citation>
    <scope>NUCLEOTIDE SEQUENCE</scope>
    <source>
        <strain evidence="2">NBL</strain>
    </source>
</reference>
<dbReference type="InterPro" id="IPR000477">
    <property type="entry name" value="RT_dom"/>
</dbReference>
<organism evidence="2 3">
    <name type="scientific">Dipteronia sinensis</name>
    <dbReference type="NCBI Taxonomy" id="43782"/>
    <lineage>
        <taxon>Eukaryota</taxon>
        <taxon>Viridiplantae</taxon>
        <taxon>Streptophyta</taxon>
        <taxon>Embryophyta</taxon>
        <taxon>Tracheophyta</taxon>
        <taxon>Spermatophyta</taxon>
        <taxon>Magnoliopsida</taxon>
        <taxon>eudicotyledons</taxon>
        <taxon>Gunneridae</taxon>
        <taxon>Pentapetalae</taxon>
        <taxon>rosids</taxon>
        <taxon>malvids</taxon>
        <taxon>Sapindales</taxon>
        <taxon>Sapindaceae</taxon>
        <taxon>Hippocastanoideae</taxon>
        <taxon>Acereae</taxon>
        <taxon>Dipteronia</taxon>
    </lineage>
</organism>
<dbReference type="Pfam" id="PF00078">
    <property type="entry name" value="RVT_1"/>
    <property type="match status" value="1"/>
</dbReference>
<dbReference type="PANTHER" id="PTHR33116:SF75">
    <property type="entry name" value="RIBONUCLEASE H PROTEIN"/>
    <property type="match status" value="1"/>
</dbReference>
<dbReference type="Proteomes" id="UP001281410">
    <property type="component" value="Unassembled WGS sequence"/>
</dbReference>
<name>A0AAE0ADI5_9ROSI</name>
<dbReference type="EMBL" id="JANJYJ010000005">
    <property type="protein sequence ID" value="KAK3211814.1"/>
    <property type="molecule type" value="Genomic_DNA"/>
</dbReference>
<keyword evidence="3" id="KW-1185">Reference proteome</keyword>
<comment type="caution">
    <text evidence="2">The sequence shown here is derived from an EMBL/GenBank/DDBJ whole genome shotgun (WGS) entry which is preliminary data.</text>
</comment>
<gene>
    <name evidence="2" type="ORF">Dsin_016520</name>
</gene>